<proteinExistence type="predicted"/>
<keyword evidence="2" id="KW-1185">Reference proteome</keyword>
<dbReference type="EMBL" id="ABID01000075">
    <property type="protein sequence ID" value="EDQ02922.1"/>
    <property type="molecule type" value="Genomic_DNA"/>
</dbReference>
<evidence type="ECO:0000313" key="1">
    <source>
        <dbReference type="EMBL" id="EDQ02922.1"/>
    </source>
</evidence>
<reference evidence="1 2" key="1">
    <citation type="submission" date="2007-11" db="EMBL/GenBank/DDBJ databases">
        <authorList>
            <person name="Wagner-Dobler I."/>
            <person name="Ferriera S."/>
            <person name="Johnson J."/>
            <person name="Kravitz S."/>
            <person name="Beeson K."/>
            <person name="Sutton G."/>
            <person name="Rogers Y.-H."/>
            <person name="Friedman R."/>
            <person name="Frazier M."/>
            <person name="Venter J.C."/>
        </authorList>
    </citation>
    <scope>NUCLEOTIDE SEQUENCE [LARGE SCALE GENOMIC DNA]</scope>
    <source>
        <strain evidence="1 2">HEL-45</strain>
    </source>
</reference>
<sequence>MDQVTEINRCKLSQHGHLGRKLRIGLSGGLSALTVFLAGNHLASLDEASDMNSSPTRWLRGQ</sequence>
<organism evidence="1 2">
    <name type="scientific">Sulfitobacter indolifex HEL-45</name>
    <dbReference type="NCBI Taxonomy" id="391624"/>
    <lineage>
        <taxon>Bacteria</taxon>
        <taxon>Pseudomonadati</taxon>
        <taxon>Pseudomonadota</taxon>
        <taxon>Alphaproteobacteria</taxon>
        <taxon>Rhodobacterales</taxon>
        <taxon>Roseobacteraceae</taxon>
        <taxon>Sulfitobacter</taxon>
    </lineage>
</organism>
<name>A0ABM9X0D6_9RHOB</name>
<dbReference type="Proteomes" id="UP000003257">
    <property type="component" value="Unassembled WGS sequence"/>
</dbReference>
<gene>
    <name evidence="1" type="ORF">OIHEL45_19631</name>
</gene>
<accession>A0ABM9X0D6</accession>
<evidence type="ECO:0000313" key="2">
    <source>
        <dbReference type="Proteomes" id="UP000003257"/>
    </source>
</evidence>
<comment type="caution">
    <text evidence="1">The sequence shown here is derived from an EMBL/GenBank/DDBJ whole genome shotgun (WGS) entry which is preliminary data.</text>
</comment>
<protein>
    <submittedName>
        <fullName evidence="1">Uncharacterized protein</fullName>
    </submittedName>
</protein>